<gene>
    <name evidence="6" type="ORF">QQX98_011948</name>
</gene>
<dbReference type="InterPro" id="IPR036259">
    <property type="entry name" value="MFS_trans_sf"/>
</dbReference>
<dbReference type="PANTHER" id="PTHR23501:SF55">
    <property type="entry name" value="SIDEROPHORE IRON TRANSPORTER, PUTATIVE (AFU_ORTHOLOGUE AFUA_3G03440)-RELATED"/>
    <property type="match status" value="1"/>
</dbReference>
<feature type="transmembrane region" description="Helical" evidence="5">
    <location>
        <begin position="160"/>
        <end position="179"/>
    </location>
</feature>
<evidence type="ECO:0000313" key="6">
    <source>
        <dbReference type="EMBL" id="KAK7398677.1"/>
    </source>
</evidence>
<feature type="transmembrane region" description="Helical" evidence="5">
    <location>
        <begin position="85"/>
        <end position="107"/>
    </location>
</feature>
<keyword evidence="2 5" id="KW-0812">Transmembrane</keyword>
<comment type="caution">
    <text evidence="6">The sequence shown here is derived from an EMBL/GenBank/DDBJ whole genome shotgun (WGS) entry which is preliminary data.</text>
</comment>
<sequence length="196" mass="21258">MSHSGPNRDTRVLKYTHRFKAVNAAGFAITTLGTGLMIHFSRPDSSFAGVLVSHVLVSISSGILAASEIAAVLNDTDDDTFSMRVALLFLFSWVGSAIGSTIATPMWRSRFPYLLEKYLPSEAKSQAQQIYGSLEAQLSYPRGTLSRDAIIQAMTETWKYMTIAGTATLAVAWIGVLLLKEGQPRGKALGKHVFSA</sequence>
<keyword evidence="7" id="KW-1185">Reference proteome</keyword>
<organism evidence="6 7">
    <name type="scientific">Neonectria punicea</name>
    <dbReference type="NCBI Taxonomy" id="979145"/>
    <lineage>
        <taxon>Eukaryota</taxon>
        <taxon>Fungi</taxon>
        <taxon>Dikarya</taxon>
        <taxon>Ascomycota</taxon>
        <taxon>Pezizomycotina</taxon>
        <taxon>Sordariomycetes</taxon>
        <taxon>Hypocreomycetidae</taxon>
        <taxon>Hypocreales</taxon>
        <taxon>Nectriaceae</taxon>
        <taxon>Neonectria</taxon>
    </lineage>
</organism>
<keyword evidence="4 5" id="KW-0472">Membrane</keyword>
<feature type="transmembrane region" description="Helical" evidence="5">
    <location>
        <begin position="21"/>
        <end position="41"/>
    </location>
</feature>
<dbReference type="PANTHER" id="PTHR23501">
    <property type="entry name" value="MAJOR FACILITATOR SUPERFAMILY"/>
    <property type="match status" value="1"/>
</dbReference>
<evidence type="ECO:0000256" key="5">
    <source>
        <dbReference type="SAM" id="Phobius"/>
    </source>
</evidence>
<evidence type="ECO:0000256" key="1">
    <source>
        <dbReference type="ARBA" id="ARBA00004141"/>
    </source>
</evidence>
<dbReference type="Proteomes" id="UP001498476">
    <property type="component" value="Unassembled WGS sequence"/>
</dbReference>
<evidence type="ECO:0000313" key="7">
    <source>
        <dbReference type="Proteomes" id="UP001498476"/>
    </source>
</evidence>
<dbReference type="EMBL" id="JAZAVJ010000315">
    <property type="protein sequence ID" value="KAK7398677.1"/>
    <property type="molecule type" value="Genomic_DNA"/>
</dbReference>
<accession>A0ABR1GKC8</accession>
<protein>
    <recommendedName>
        <fullName evidence="8">Major facilitator superfamily (MFS) profile domain-containing protein</fullName>
    </recommendedName>
</protein>
<evidence type="ECO:0000256" key="2">
    <source>
        <dbReference type="ARBA" id="ARBA00022692"/>
    </source>
</evidence>
<reference evidence="6 7" key="1">
    <citation type="journal article" date="2025" name="Microbiol. Resour. Announc.">
        <title>Draft genome sequences for Neonectria magnoliae and Neonectria punicea, canker pathogens of Liriodendron tulipifera and Acer saccharum in West Virginia.</title>
        <authorList>
            <person name="Petronek H.M."/>
            <person name="Kasson M.T."/>
            <person name="Metheny A.M."/>
            <person name="Stauder C.M."/>
            <person name="Lovett B."/>
            <person name="Lynch S.C."/>
            <person name="Garnas J.R."/>
            <person name="Kasson L.R."/>
            <person name="Stajich J.E."/>
        </authorList>
    </citation>
    <scope>NUCLEOTIDE SEQUENCE [LARGE SCALE GENOMIC DNA]</scope>
    <source>
        <strain evidence="6 7">NRRL 64653</strain>
    </source>
</reference>
<dbReference type="SUPFAM" id="SSF103473">
    <property type="entry name" value="MFS general substrate transporter"/>
    <property type="match status" value="1"/>
</dbReference>
<feature type="transmembrane region" description="Helical" evidence="5">
    <location>
        <begin position="47"/>
        <end position="73"/>
    </location>
</feature>
<dbReference type="Gene3D" id="1.20.1250.20">
    <property type="entry name" value="MFS general substrate transporter like domains"/>
    <property type="match status" value="1"/>
</dbReference>
<evidence type="ECO:0000256" key="4">
    <source>
        <dbReference type="ARBA" id="ARBA00023136"/>
    </source>
</evidence>
<evidence type="ECO:0008006" key="8">
    <source>
        <dbReference type="Google" id="ProtNLM"/>
    </source>
</evidence>
<proteinExistence type="predicted"/>
<comment type="subcellular location">
    <subcellularLocation>
        <location evidence="1">Membrane</location>
        <topology evidence="1">Multi-pass membrane protein</topology>
    </subcellularLocation>
</comment>
<name>A0ABR1GKC8_9HYPO</name>
<keyword evidence="3 5" id="KW-1133">Transmembrane helix</keyword>
<evidence type="ECO:0000256" key="3">
    <source>
        <dbReference type="ARBA" id="ARBA00022989"/>
    </source>
</evidence>